<dbReference type="PROSITE" id="PS51257">
    <property type="entry name" value="PROKAR_LIPOPROTEIN"/>
    <property type="match status" value="1"/>
</dbReference>
<evidence type="ECO:0000256" key="1">
    <source>
        <dbReference type="SAM" id="SignalP"/>
    </source>
</evidence>
<evidence type="ECO:0008006" key="4">
    <source>
        <dbReference type="Google" id="ProtNLM"/>
    </source>
</evidence>
<organism evidence="2 3">
    <name type="scientific">Edaphosphingomonas fennica</name>
    <dbReference type="NCBI Taxonomy" id="114404"/>
    <lineage>
        <taxon>Bacteria</taxon>
        <taxon>Pseudomonadati</taxon>
        <taxon>Pseudomonadota</taxon>
        <taxon>Alphaproteobacteria</taxon>
        <taxon>Sphingomonadales</taxon>
        <taxon>Rhizorhabdaceae</taxon>
        <taxon>Edaphosphingomonas</taxon>
    </lineage>
</organism>
<gene>
    <name evidence="2" type="ORF">CV103_18015</name>
</gene>
<comment type="caution">
    <text evidence="2">The sequence shown here is derived from an EMBL/GenBank/DDBJ whole genome shotgun (WGS) entry which is preliminary data.</text>
</comment>
<evidence type="ECO:0000313" key="3">
    <source>
        <dbReference type="Proteomes" id="UP000241206"/>
    </source>
</evidence>
<keyword evidence="1" id="KW-0732">Signal</keyword>
<keyword evidence="3" id="KW-1185">Reference proteome</keyword>
<protein>
    <recommendedName>
        <fullName evidence="4">Circumsporozoite protein</fullName>
    </recommendedName>
</protein>
<feature type="chain" id="PRO_5015394346" description="Circumsporozoite protein" evidence="1">
    <location>
        <begin position="18"/>
        <end position="90"/>
    </location>
</feature>
<feature type="signal peptide" evidence="1">
    <location>
        <begin position="1"/>
        <end position="17"/>
    </location>
</feature>
<evidence type="ECO:0000313" key="2">
    <source>
        <dbReference type="EMBL" id="PTD17384.1"/>
    </source>
</evidence>
<accession>A0A2T4HNK1</accession>
<reference evidence="2 3" key="1">
    <citation type="submission" date="2017-11" db="EMBL/GenBank/DDBJ databases">
        <title>Sphingomonas oleivorans sp. nov., isolated from oil-contaminated soil.</title>
        <authorList>
            <person name="Wang L."/>
            <person name="Chen L."/>
        </authorList>
    </citation>
    <scope>NUCLEOTIDE SEQUENCE [LARGE SCALE GENOMIC DNA]</scope>
    <source>
        <strain evidence="2 3">K101</strain>
    </source>
</reference>
<sequence length="90" mass="9263">MNRMIKLTAIAAFAALAACGGKGDDSLAANVEQAYDNQADQLDAIADNTTNDAQADAIEDQADTLRQEGDNRADAIDAADVNAAATHNGL</sequence>
<proteinExistence type="predicted"/>
<dbReference type="Proteomes" id="UP000241206">
    <property type="component" value="Unassembled WGS sequence"/>
</dbReference>
<dbReference type="AlphaFoldDB" id="A0A2T4HNK1"/>
<name>A0A2T4HNK1_9SPHN</name>
<dbReference type="RefSeq" id="WP_015458255.1">
    <property type="nucleotide sequence ID" value="NZ_PHHF01000075.1"/>
</dbReference>
<dbReference type="EMBL" id="PHHF01000075">
    <property type="protein sequence ID" value="PTD17384.1"/>
    <property type="molecule type" value="Genomic_DNA"/>
</dbReference>